<dbReference type="InterPro" id="IPR010399">
    <property type="entry name" value="Tify_dom"/>
</dbReference>
<feature type="compositionally biased region" description="Low complexity" evidence="2">
    <location>
        <begin position="325"/>
        <end position="336"/>
    </location>
</feature>
<dbReference type="GO" id="GO:0009611">
    <property type="term" value="P:response to wounding"/>
    <property type="evidence" value="ECO:0007669"/>
    <property type="project" value="TreeGrafter"/>
</dbReference>
<dbReference type="GO" id="GO:2000022">
    <property type="term" value="P:regulation of jasmonic acid mediated signaling pathway"/>
    <property type="evidence" value="ECO:0007669"/>
    <property type="project" value="TreeGrafter"/>
</dbReference>
<dbReference type="GO" id="GO:0031347">
    <property type="term" value="P:regulation of defense response"/>
    <property type="evidence" value="ECO:0007669"/>
    <property type="project" value="TreeGrafter"/>
</dbReference>
<dbReference type="PANTHER" id="PTHR33077">
    <property type="entry name" value="PROTEIN TIFY 4A-RELATED-RELATED"/>
    <property type="match status" value="1"/>
</dbReference>
<comment type="similarity">
    <text evidence="1">Belongs to the TIFY/JAZ family.</text>
</comment>
<feature type="domain" description="Tify" evidence="3">
    <location>
        <begin position="236"/>
        <end position="271"/>
    </location>
</feature>
<feature type="region of interest" description="Disordered" evidence="2">
    <location>
        <begin position="355"/>
        <end position="451"/>
    </location>
</feature>
<name>A0A0C9S1A3_9CONI</name>
<feature type="compositionally biased region" description="Polar residues" evidence="2">
    <location>
        <begin position="411"/>
        <end position="428"/>
    </location>
</feature>
<dbReference type="InterPro" id="IPR018467">
    <property type="entry name" value="CCT_CS"/>
</dbReference>
<protein>
    <submittedName>
        <fullName evidence="4">TSA: Wollemia nobilis Ref_Wollemi_Transcript_25963_1542 transcribed RNA sequence</fullName>
    </submittedName>
</protein>
<dbReference type="InterPro" id="IPR040390">
    <property type="entry name" value="TIFY/JAZ"/>
</dbReference>
<feature type="compositionally biased region" description="Polar residues" evidence="2">
    <location>
        <begin position="301"/>
        <end position="324"/>
    </location>
</feature>
<dbReference type="Pfam" id="PF06200">
    <property type="entry name" value="tify"/>
    <property type="match status" value="1"/>
</dbReference>
<dbReference type="SMART" id="SM00979">
    <property type="entry name" value="TIFY"/>
    <property type="match status" value="1"/>
</dbReference>
<evidence type="ECO:0000256" key="2">
    <source>
        <dbReference type="SAM" id="MobiDB-lite"/>
    </source>
</evidence>
<dbReference type="GO" id="GO:0005634">
    <property type="term" value="C:nucleus"/>
    <property type="evidence" value="ECO:0007669"/>
    <property type="project" value="TreeGrafter"/>
</dbReference>
<dbReference type="PANTHER" id="PTHR33077:SF90">
    <property type="entry name" value="PROTEIN TIFY 7"/>
    <property type="match status" value="1"/>
</dbReference>
<organism evidence="4">
    <name type="scientific">Wollemia nobilis</name>
    <dbReference type="NCBI Taxonomy" id="56998"/>
    <lineage>
        <taxon>Eukaryota</taxon>
        <taxon>Viridiplantae</taxon>
        <taxon>Streptophyta</taxon>
        <taxon>Embryophyta</taxon>
        <taxon>Tracheophyta</taxon>
        <taxon>Spermatophyta</taxon>
        <taxon>Pinopsida</taxon>
        <taxon>Pinidae</taxon>
        <taxon>Conifers II</taxon>
        <taxon>Araucariales</taxon>
        <taxon>Araucariaceae</taxon>
        <taxon>Wollemia</taxon>
    </lineage>
</organism>
<reference evidence="4" key="1">
    <citation type="submission" date="2015-02" db="EMBL/GenBank/DDBJ databases">
        <title>A transcriptome of Wollemia nobilis - a relic of Gondwana.</title>
        <authorList>
            <person name="Chia J.Y."/>
            <person name="Leong Y.S."/>
            <person name="Abdul Karim S."/>
            <person name="Wan Azmi N."/>
            <person name="Hercus R."/>
            <person name="Croft L."/>
        </authorList>
    </citation>
    <scope>NUCLEOTIDE SEQUENCE</scope>
    <source>
        <strain evidence="4">MaeBrown</strain>
        <tissue evidence="4">Leaf</tissue>
    </source>
</reference>
<feature type="region of interest" description="Disordered" evidence="2">
    <location>
        <begin position="301"/>
        <end position="336"/>
    </location>
</feature>
<dbReference type="PROSITE" id="PS51320">
    <property type="entry name" value="TIFY"/>
    <property type="match status" value="1"/>
</dbReference>
<evidence type="ECO:0000256" key="1">
    <source>
        <dbReference type="ARBA" id="ARBA00008614"/>
    </source>
</evidence>
<dbReference type="EMBL" id="GCHU01025769">
    <property type="protein sequence ID" value="JAG85547.1"/>
    <property type="molecule type" value="Transcribed_RNA"/>
</dbReference>
<accession>A0A0C9S1A3</accession>
<dbReference type="Pfam" id="PF09425">
    <property type="entry name" value="Jas_motif"/>
    <property type="match status" value="1"/>
</dbReference>
<dbReference type="AlphaFoldDB" id="A0A0C9S1A3"/>
<evidence type="ECO:0000259" key="3">
    <source>
        <dbReference type="PROSITE" id="PS51320"/>
    </source>
</evidence>
<sequence length="468" mass="50034">MKEEFGVAGKSGMEREAVVARDFLGLSNGRNLSGDSQAQTEKAHFKDKVCLANMSLKWPYPNQAAALQQFISFKNLQDGSKKNTFDQLSNSGVHPISTVDAFDLNNRSTAGSQKALNLDPAGRITTESGNYHSGQNDTRSQNFGCSRIIYSDQAVYDRGAQGYNIQENEMFPCSNYSLSVSNVGLPAYFSGQQGKATSLMAKQFQGIPLAGQHHFMPILGASASTPVPGATPSVPEKSTGAQLTIFYGGSVNVYDDVPADKAQAIMFLAGSGGSSSGKTTTLPPQSSTISMSVSTVGYVKQGTTMGSSPLNTSSGTNPQVHPQKSQTTVQSQTSQSTAIMPTIGDSETKQINTASNNQQETPKLNAAGPTPTSMSRAVPQARKASLARFLEKRKERVSTKAPYPTKKSPEDFSTSEKPLSPKCSSTPATMDGCKSQPEFTPKSEEKCSQPWQLDIDKNGIKQCKLQLT</sequence>
<evidence type="ECO:0000313" key="4">
    <source>
        <dbReference type="EMBL" id="JAG85547.1"/>
    </source>
</evidence>
<feature type="compositionally biased region" description="Basic and acidic residues" evidence="2">
    <location>
        <begin position="389"/>
        <end position="398"/>
    </location>
</feature>
<proteinExistence type="inferred from homology"/>